<dbReference type="Proteomes" id="UP000292447">
    <property type="component" value="Chromosome I"/>
</dbReference>
<name>A0A4P6XK53_9ASCO</name>
<feature type="compositionally biased region" description="Polar residues" evidence="1">
    <location>
        <begin position="285"/>
        <end position="294"/>
    </location>
</feature>
<evidence type="ECO:0000256" key="1">
    <source>
        <dbReference type="SAM" id="MobiDB-lite"/>
    </source>
</evidence>
<protein>
    <submittedName>
        <fullName evidence="3">MAGE family protein</fullName>
    </submittedName>
</protein>
<dbReference type="InterPro" id="IPR041899">
    <property type="entry name" value="MAGE_WH2"/>
</dbReference>
<dbReference type="Pfam" id="PF01454">
    <property type="entry name" value="MAGE"/>
    <property type="match status" value="1"/>
</dbReference>
<keyword evidence="4" id="KW-1185">Reference proteome</keyword>
<feature type="domain" description="MAGE" evidence="2">
    <location>
        <begin position="38"/>
        <end position="240"/>
    </location>
</feature>
<feature type="region of interest" description="Disordered" evidence="1">
    <location>
        <begin position="1"/>
        <end position="26"/>
    </location>
</feature>
<dbReference type="EMBL" id="CP034456">
    <property type="protein sequence ID" value="QBM86041.1"/>
    <property type="molecule type" value="Genomic_DNA"/>
</dbReference>
<dbReference type="InterPro" id="IPR002190">
    <property type="entry name" value="MHD_dom"/>
</dbReference>
<evidence type="ECO:0000313" key="3">
    <source>
        <dbReference type="EMBL" id="QBM86041.1"/>
    </source>
</evidence>
<organism evidence="3 4">
    <name type="scientific">Metschnikowia aff. pulcherrima</name>
    <dbReference type="NCBI Taxonomy" id="2163413"/>
    <lineage>
        <taxon>Eukaryota</taxon>
        <taxon>Fungi</taxon>
        <taxon>Dikarya</taxon>
        <taxon>Ascomycota</taxon>
        <taxon>Saccharomycotina</taxon>
        <taxon>Pichiomycetes</taxon>
        <taxon>Metschnikowiaceae</taxon>
        <taxon>Metschnikowia</taxon>
    </lineage>
</organism>
<dbReference type="AlphaFoldDB" id="A0A4P6XK53"/>
<dbReference type="STRING" id="2163413.A0A4P6XK53"/>
<feature type="region of interest" description="Disordered" evidence="1">
    <location>
        <begin position="275"/>
        <end position="294"/>
    </location>
</feature>
<gene>
    <name evidence="3" type="primary">MPUL0A06740</name>
    <name evidence="3" type="ORF">METSCH_A06740</name>
</gene>
<sequence>MAKRKISELAENAPIDEPVPSSNGELMHSHKQDIIADMIRMVLAKSSRHSKIRGEHFSLILQALNVKSALKPWIATLKIELESVYGLTLKSHTNEMMLVSNMNPESNAILHKLRSFDLSALEDSNFALSRSSLMPTLKRNKVIVNTHEQVLGGLTLLIVAMMILCGNKISDVDLIRYVTEFGISNNLSIQTPVFNKQVQEIIAELTKRGYIKKMSPLSTVLSGGAAEYTLGERSKQEFDPQSIFECLIEIMGDTNSRDKAIASMNRCFPGFADSARAPSSPASTMEHTSSSDPA</sequence>
<evidence type="ECO:0000313" key="4">
    <source>
        <dbReference type="Proteomes" id="UP000292447"/>
    </source>
</evidence>
<evidence type="ECO:0000259" key="2">
    <source>
        <dbReference type="Pfam" id="PF01454"/>
    </source>
</evidence>
<dbReference type="Gene3D" id="1.10.10.1210">
    <property type="entry name" value="MAGE homology domain, winged helix WH2 motif"/>
    <property type="match status" value="1"/>
</dbReference>
<accession>A0A4P6XK53</accession>
<proteinExistence type="predicted"/>
<reference evidence="4" key="1">
    <citation type="submission" date="2019-03" db="EMBL/GenBank/DDBJ databases">
        <title>Snf2 controls pulcherriminic acid biosynthesis and connects pigmentation and antifungal activity of the yeast Metschnikowia pulcherrima.</title>
        <authorList>
            <person name="Gore-Lloyd D."/>
            <person name="Sumann I."/>
            <person name="Brachmann A.O."/>
            <person name="Schneeberger K."/>
            <person name="Ortiz-Merino R.A."/>
            <person name="Moreno-Beltran M."/>
            <person name="Schlaefli M."/>
            <person name="Kirner P."/>
            <person name="Santos Kron A."/>
            <person name="Wolfe K.H."/>
            <person name="Piel J."/>
            <person name="Ahrens C.H."/>
            <person name="Henk D."/>
            <person name="Freimoser F.M."/>
        </authorList>
    </citation>
    <scope>NUCLEOTIDE SEQUENCE [LARGE SCALE GENOMIC DNA]</scope>
    <source>
        <strain evidence="4">APC 1.2</strain>
    </source>
</reference>